<dbReference type="Gene3D" id="3.90.1150.30">
    <property type="match status" value="1"/>
</dbReference>
<comment type="caution">
    <text evidence="1">The sequence shown here is derived from an EMBL/GenBank/DDBJ whole genome shotgun (WGS) entry which is preliminary data.</text>
</comment>
<evidence type="ECO:0000313" key="1">
    <source>
        <dbReference type="EMBL" id="GHO42778.1"/>
    </source>
</evidence>
<dbReference type="InterPro" id="IPR038056">
    <property type="entry name" value="YjbR-like_sf"/>
</dbReference>
<dbReference type="RefSeq" id="WP_220192282.1">
    <property type="nucleotide sequence ID" value="NZ_BNJF01000001.1"/>
</dbReference>
<dbReference type="InterPro" id="IPR058532">
    <property type="entry name" value="YjbR/MT2646/Rv2570-like"/>
</dbReference>
<reference evidence="1" key="1">
    <citation type="submission" date="2020-10" db="EMBL/GenBank/DDBJ databases">
        <title>Taxonomic study of unclassified bacteria belonging to the class Ktedonobacteria.</title>
        <authorList>
            <person name="Yabe S."/>
            <person name="Wang C.M."/>
            <person name="Zheng Y."/>
            <person name="Sakai Y."/>
            <person name="Cavaletti L."/>
            <person name="Monciardini P."/>
            <person name="Donadio S."/>
        </authorList>
    </citation>
    <scope>NUCLEOTIDE SEQUENCE</scope>
    <source>
        <strain evidence="1">SOSP1-1</strain>
    </source>
</reference>
<dbReference type="AlphaFoldDB" id="A0A8J3MQN1"/>
<evidence type="ECO:0000313" key="2">
    <source>
        <dbReference type="Proteomes" id="UP000612362"/>
    </source>
</evidence>
<dbReference type="Pfam" id="PF04237">
    <property type="entry name" value="YjbR"/>
    <property type="match status" value="1"/>
</dbReference>
<gene>
    <name evidence="1" type="ORF">KSX_09410</name>
</gene>
<protein>
    <submittedName>
        <fullName evidence="1">Phosphoribosylglycinamide formyltransferase</fullName>
    </submittedName>
</protein>
<dbReference type="SUPFAM" id="SSF142906">
    <property type="entry name" value="YjbR-like"/>
    <property type="match status" value="1"/>
</dbReference>
<organism evidence="1 2">
    <name type="scientific">Ktedonospora formicarum</name>
    <dbReference type="NCBI Taxonomy" id="2778364"/>
    <lineage>
        <taxon>Bacteria</taxon>
        <taxon>Bacillati</taxon>
        <taxon>Chloroflexota</taxon>
        <taxon>Ktedonobacteria</taxon>
        <taxon>Ktedonobacterales</taxon>
        <taxon>Ktedonobacteraceae</taxon>
        <taxon>Ktedonospora</taxon>
    </lineage>
</organism>
<accession>A0A8J3MQN1</accession>
<dbReference type="EMBL" id="BNJF01000001">
    <property type="protein sequence ID" value="GHO42778.1"/>
    <property type="molecule type" value="Genomic_DNA"/>
</dbReference>
<dbReference type="Proteomes" id="UP000612362">
    <property type="component" value="Unassembled WGS sequence"/>
</dbReference>
<proteinExistence type="predicted"/>
<keyword evidence="2" id="KW-1185">Reference proteome</keyword>
<name>A0A8J3MQN1_9CHLR</name>
<sequence>MTKDELHQLRVLCLAFPEAIEDGDGVGNPAFKVRAKIFALRHLKDDRMSMWCKAPDGVQRGLVESEPERFFVPPYVGRYGWIGIWLDDETDWDLVADLVRDSYCMTAPKRLVAQLH</sequence>